<accession>A0A1F5ITV2</accession>
<dbReference type="AlphaFoldDB" id="A0A1F5ITV2"/>
<protein>
    <submittedName>
        <fullName evidence="1">Uncharacterized protein</fullName>
    </submittedName>
</protein>
<evidence type="ECO:0000313" key="2">
    <source>
        <dbReference type="Proteomes" id="UP000176336"/>
    </source>
</evidence>
<gene>
    <name evidence="1" type="ORF">A2871_02170</name>
</gene>
<organism evidence="1 2">
    <name type="scientific">Candidatus Daviesbacteria bacterium RIFCSPHIGHO2_01_FULL_41_23</name>
    <dbReference type="NCBI Taxonomy" id="1797764"/>
    <lineage>
        <taxon>Bacteria</taxon>
        <taxon>Candidatus Daviesiibacteriota</taxon>
    </lineage>
</organism>
<proteinExistence type="predicted"/>
<name>A0A1F5ITV2_9BACT</name>
<dbReference type="EMBL" id="MFCR01000001">
    <property type="protein sequence ID" value="OGE19767.1"/>
    <property type="molecule type" value="Genomic_DNA"/>
</dbReference>
<sequence>MSEIPMEAKILINNFLAEQKEQEAKKAQEKKQTSLNEAGFLARKPLKPKEVIRYAREFGFSVAEGGRHGTHLIAPNGFECPLPVHGGGKTLANGTQRSIINFIQQNAVCRG</sequence>
<comment type="caution">
    <text evidence="1">The sequence shown here is derived from an EMBL/GenBank/DDBJ whole genome shotgun (WGS) entry which is preliminary data.</text>
</comment>
<dbReference type="InterPro" id="IPR038570">
    <property type="entry name" value="HicA_sf"/>
</dbReference>
<dbReference type="Proteomes" id="UP000176336">
    <property type="component" value="Unassembled WGS sequence"/>
</dbReference>
<evidence type="ECO:0000313" key="1">
    <source>
        <dbReference type="EMBL" id="OGE19767.1"/>
    </source>
</evidence>
<reference evidence="1 2" key="1">
    <citation type="journal article" date="2016" name="Nat. Commun.">
        <title>Thousands of microbial genomes shed light on interconnected biogeochemical processes in an aquifer system.</title>
        <authorList>
            <person name="Anantharaman K."/>
            <person name="Brown C.T."/>
            <person name="Hug L.A."/>
            <person name="Sharon I."/>
            <person name="Castelle C.J."/>
            <person name="Probst A.J."/>
            <person name="Thomas B.C."/>
            <person name="Singh A."/>
            <person name="Wilkins M.J."/>
            <person name="Karaoz U."/>
            <person name="Brodie E.L."/>
            <person name="Williams K.H."/>
            <person name="Hubbard S.S."/>
            <person name="Banfield J.F."/>
        </authorList>
    </citation>
    <scope>NUCLEOTIDE SEQUENCE [LARGE SCALE GENOMIC DNA]</scope>
</reference>
<dbReference type="Gene3D" id="3.30.920.30">
    <property type="entry name" value="Hypothetical protein"/>
    <property type="match status" value="1"/>
</dbReference>